<reference evidence="9" key="1">
    <citation type="submission" date="2022-08" db="EMBL/GenBank/DDBJ databases">
        <title>Nisaea acidiphila sp. nov., isolated from a marine algal debris and emended description of the genus Nisaea Urios et al. 2008.</title>
        <authorList>
            <person name="Kwon K."/>
        </authorList>
    </citation>
    <scope>NUCLEOTIDE SEQUENCE</scope>
    <source>
        <strain evidence="9">MEBiC11861</strain>
    </source>
</reference>
<dbReference type="GO" id="GO:0005524">
    <property type="term" value="F:ATP binding"/>
    <property type="evidence" value="ECO:0007669"/>
    <property type="project" value="UniProtKB-KW"/>
</dbReference>
<feature type="domain" description="Glutamyl/glutaminyl-tRNA synthetase class Ib catalytic" evidence="8">
    <location>
        <begin position="14"/>
        <end position="267"/>
    </location>
</feature>
<keyword evidence="5 7" id="KW-0067">ATP-binding</keyword>
<keyword evidence="7" id="KW-0648">Protein biosynthesis</keyword>
<dbReference type="PRINTS" id="PR00987">
    <property type="entry name" value="TRNASYNTHGLU"/>
</dbReference>
<keyword evidence="3 7" id="KW-0547">Nucleotide-binding</keyword>
<dbReference type="GO" id="GO:0006424">
    <property type="term" value="P:glutamyl-tRNA aminoacylation"/>
    <property type="evidence" value="ECO:0007669"/>
    <property type="project" value="TreeGrafter"/>
</dbReference>
<evidence type="ECO:0000259" key="8">
    <source>
        <dbReference type="Pfam" id="PF00749"/>
    </source>
</evidence>
<dbReference type="GO" id="GO:0004818">
    <property type="term" value="F:glutamate-tRNA ligase activity"/>
    <property type="evidence" value="ECO:0007669"/>
    <property type="project" value="TreeGrafter"/>
</dbReference>
<dbReference type="NCBIfam" id="NF004315">
    <property type="entry name" value="PRK05710.1-4"/>
    <property type="match status" value="1"/>
</dbReference>
<dbReference type="AlphaFoldDB" id="A0A9J7AXS5"/>
<sequence length="289" mass="32473">MPFPPRPTSGHGTVTRFAPSPTGDLHLGHAYSALFAAAEAARAGGTMLLRVEDIDVTRCRPEFEARNLEVLRWLGLTWPEPVRRQSEHLDDYQAALDRLKEMGLLYRCFLSRRELNEALSAPHGAPEVAPKDTDLLLPEKERLKREEEGAPFALRLRMARAMERAGALTWHDRARGKQDARPQIFGDVVLARRDIPTSYHLSVTVDDALQGVTLVTRGEDLFDSTHIHRLLQALLGLPVPDYHHHGLLRDDAGKRLAKRYQSAALRDLRADGHSAEDVRRMADPDLTVE</sequence>
<dbReference type="PROSITE" id="PS00178">
    <property type="entry name" value="AA_TRNA_LIGASE_I"/>
    <property type="match status" value="1"/>
</dbReference>
<organism evidence="9 10">
    <name type="scientific">Nisaea acidiphila</name>
    <dbReference type="NCBI Taxonomy" id="1862145"/>
    <lineage>
        <taxon>Bacteria</taxon>
        <taxon>Pseudomonadati</taxon>
        <taxon>Pseudomonadota</taxon>
        <taxon>Alphaproteobacteria</taxon>
        <taxon>Rhodospirillales</taxon>
        <taxon>Thalassobaculaceae</taxon>
        <taxon>Nisaea</taxon>
    </lineage>
</organism>
<keyword evidence="6 7" id="KW-0030">Aminoacyl-tRNA synthetase</keyword>
<dbReference type="Gene3D" id="3.40.50.620">
    <property type="entry name" value="HUPs"/>
    <property type="match status" value="1"/>
</dbReference>
<dbReference type="InterPro" id="IPR001412">
    <property type="entry name" value="aa-tRNA-synth_I_CS"/>
</dbReference>
<evidence type="ECO:0000256" key="4">
    <source>
        <dbReference type="ARBA" id="ARBA00022833"/>
    </source>
</evidence>
<dbReference type="KEGG" id="naci:NUH88_04935"/>
<name>A0A9J7AXS5_9PROT</name>
<dbReference type="InterPro" id="IPR000924">
    <property type="entry name" value="Glu/Gln-tRNA-synth"/>
</dbReference>
<keyword evidence="4" id="KW-0862">Zinc</keyword>
<keyword evidence="2" id="KW-0479">Metal-binding</keyword>
<comment type="similarity">
    <text evidence="7">Belongs to the class-I aminoacyl-tRNA synthetase family.</text>
</comment>
<evidence type="ECO:0000256" key="7">
    <source>
        <dbReference type="RuleBase" id="RU363037"/>
    </source>
</evidence>
<evidence type="ECO:0000256" key="3">
    <source>
        <dbReference type="ARBA" id="ARBA00022741"/>
    </source>
</evidence>
<gene>
    <name evidence="9" type="primary">gluQRS</name>
    <name evidence="9" type="ORF">NUH88_04935</name>
</gene>
<accession>A0A9J7AXS5</accession>
<protein>
    <submittedName>
        <fullName evidence="9">tRNA glutamyl-Q(34) synthetase GluQRS</fullName>
        <ecNumber evidence="9">6.1.1.-</ecNumber>
    </submittedName>
</protein>
<evidence type="ECO:0000256" key="6">
    <source>
        <dbReference type="ARBA" id="ARBA00023146"/>
    </source>
</evidence>
<dbReference type="InterPro" id="IPR020058">
    <property type="entry name" value="Glu/Gln-tRNA-synth_Ib_cat-dom"/>
</dbReference>
<dbReference type="Pfam" id="PF00749">
    <property type="entry name" value="tRNA-synt_1c"/>
    <property type="match status" value="1"/>
</dbReference>
<dbReference type="PANTHER" id="PTHR43311">
    <property type="entry name" value="GLUTAMATE--TRNA LIGASE"/>
    <property type="match status" value="1"/>
</dbReference>
<dbReference type="InterPro" id="IPR014729">
    <property type="entry name" value="Rossmann-like_a/b/a_fold"/>
</dbReference>
<dbReference type="Proteomes" id="UP001060336">
    <property type="component" value="Chromosome"/>
</dbReference>
<evidence type="ECO:0000256" key="1">
    <source>
        <dbReference type="ARBA" id="ARBA00022598"/>
    </source>
</evidence>
<evidence type="ECO:0000313" key="10">
    <source>
        <dbReference type="Proteomes" id="UP001060336"/>
    </source>
</evidence>
<dbReference type="EC" id="6.1.1.-" evidence="9"/>
<keyword evidence="1 7" id="KW-0436">Ligase</keyword>
<evidence type="ECO:0000313" key="9">
    <source>
        <dbReference type="EMBL" id="UUX52199.1"/>
    </source>
</evidence>
<keyword evidence="10" id="KW-1185">Reference proteome</keyword>
<dbReference type="SUPFAM" id="SSF52374">
    <property type="entry name" value="Nucleotidylyl transferase"/>
    <property type="match status" value="1"/>
</dbReference>
<dbReference type="GO" id="GO:0005829">
    <property type="term" value="C:cytosol"/>
    <property type="evidence" value="ECO:0007669"/>
    <property type="project" value="TreeGrafter"/>
</dbReference>
<dbReference type="EMBL" id="CP102480">
    <property type="protein sequence ID" value="UUX52199.1"/>
    <property type="molecule type" value="Genomic_DNA"/>
</dbReference>
<dbReference type="PANTHER" id="PTHR43311:SF1">
    <property type="entry name" value="GLUTAMYL-Q TRNA(ASP) SYNTHETASE"/>
    <property type="match status" value="1"/>
</dbReference>
<evidence type="ECO:0000256" key="2">
    <source>
        <dbReference type="ARBA" id="ARBA00022723"/>
    </source>
</evidence>
<evidence type="ECO:0000256" key="5">
    <source>
        <dbReference type="ARBA" id="ARBA00022840"/>
    </source>
</evidence>
<proteinExistence type="inferred from homology"/>
<dbReference type="InterPro" id="IPR049940">
    <property type="entry name" value="GluQ/Sye"/>
</dbReference>